<sequence>MGRDPHCKAENQEWSSDRRFDPSQRYADDVDLALVEDSDFDDAWTYVVCDEDEPCRACGRLAPHLDCLVIAVDGACRQNGKSTAVASIGVFVHGNSSHNSSRLLHKPKVTNQLAELWAGVEALQLAIRIRDEGMIEYPLGQAVIKADSEYFVRGMTEWIFKWERNGFRNSKGKPLENSFIGVPRSADACYKVEVLF</sequence>
<dbReference type="PANTHER" id="PTHR10642">
    <property type="entry name" value="RIBONUCLEASE H1"/>
    <property type="match status" value="1"/>
</dbReference>
<dbReference type="InterPro" id="IPR036397">
    <property type="entry name" value="RNaseH_sf"/>
</dbReference>
<dbReference type="GO" id="GO:0004523">
    <property type="term" value="F:RNA-DNA hybrid ribonuclease activity"/>
    <property type="evidence" value="ECO:0007669"/>
    <property type="project" value="UniProtKB-EC"/>
</dbReference>
<evidence type="ECO:0000256" key="7">
    <source>
        <dbReference type="ARBA" id="ARBA00022801"/>
    </source>
</evidence>
<dbReference type="Gene3D" id="3.30.420.10">
    <property type="entry name" value="Ribonuclease H-like superfamily/Ribonuclease H"/>
    <property type="match status" value="1"/>
</dbReference>
<evidence type="ECO:0000259" key="9">
    <source>
        <dbReference type="PROSITE" id="PS50879"/>
    </source>
</evidence>
<accession>A0A0B7KKJ5</accession>
<evidence type="ECO:0000256" key="4">
    <source>
        <dbReference type="ARBA" id="ARBA00022722"/>
    </source>
</evidence>
<evidence type="ECO:0000256" key="5">
    <source>
        <dbReference type="ARBA" id="ARBA00022723"/>
    </source>
</evidence>
<dbReference type="InterPro" id="IPR050092">
    <property type="entry name" value="RNase_H"/>
</dbReference>
<dbReference type="GO" id="GO:0003676">
    <property type="term" value="F:nucleic acid binding"/>
    <property type="evidence" value="ECO:0007669"/>
    <property type="project" value="InterPro"/>
</dbReference>
<evidence type="ECO:0000256" key="1">
    <source>
        <dbReference type="ARBA" id="ARBA00000077"/>
    </source>
</evidence>
<comment type="similarity">
    <text evidence="2">Belongs to the RNase H family.</text>
</comment>
<gene>
    <name evidence="10" type="ORF">BN869_000014211_1</name>
</gene>
<dbReference type="AlphaFoldDB" id="A0A0B7KKJ5"/>
<keyword evidence="7" id="KW-0378">Hydrolase</keyword>
<proteinExistence type="inferred from homology"/>
<dbReference type="Pfam" id="PF00075">
    <property type="entry name" value="RNase_H"/>
    <property type="match status" value="1"/>
</dbReference>
<protein>
    <recommendedName>
        <fullName evidence="3">ribonuclease H</fullName>
        <ecNumber evidence="3">3.1.26.4</ecNumber>
    </recommendedName>
</protein>
<dbReference type="EMBL" id="CDPU01000405">
    <property type="protein sequence ID" value="CEO58153.1"/>
    <property type="molecule type" value="Genomic_DNA"/>
</dbReference>
<organism evidence="10">
    <name type="scientific">Bionectria ochroleuca</name>
    <name type="common">Gliocladium roseum</name>
    <dbReference type="NCBI Taxonomy" id="29856"/>
    <lineage>
        <taxon>Eukaryota</taxon>
        <taxon>Fungi</taxon>
        <taxon>Dikarya</taxon>
        <taxon>Ascomycota</taxon>
        <taxon>Pezizomycotina</taxon>
        <taxon>Sordariomycetes</taxon>
        <taxon>Hypocreomycetidae</taxon>
        <taxon>Hypocreales</taxon>
        <taxon>Bionectriaceae</taxon>
        <taxon>Clonostachys</taxon>
    </lineage>
</organism>
<feature type="region of interest" description="Disordered" evidence="8">
    <location>
        <begin position="1"/>
        <end position="20"/>
    </location>
</feature>
<keyword evidence="5" id="KW-0479">Metal-binding</keyword>
<comment type="catalytic activity">
    <reaction evidence="1">
        <text>Endonucleolytic cleavage to 5'-phosphomonoester.</text>
        <dbReference type="EC" id="3.1.26.4"/>
    </reaction>
</comment>
<dbReference type="EC" id="3.1.26.4" evidence="3"/>
<evidence type="ECO:0000313" key="10">
    <source>
        <dbReference type="EMBL" id="CEO58153.1"/>
    </source>
</evidence>
<keyword evidence="6" id="KW-0255">Endonuclease</keyword>
<evidence type="ECO:0000256" key="3">
    <source>
        <dbReference type="ARBA" id="ARBA00012180"/>
    </source>
</evidence>
<feature type="domain" description="RNase H type-1" evidence="9">
    <location>
        <begin position="64"/>
        <end position="196"/>
    </location>
</feature>
<dbReference type="InterPro" id="IPR012337">
    <property type="entry name" value="RNaseH-like_sf"/>
</dbReference>
<dbReference type="GO" id="GO:0046872">
    <property type="term" value="F:metal ion binding"/>
    <property type="evidence" value="ECO:0007669"/>
    <property type="project" value="UniProtKB-KW"/>
</dbReference>
<evidence type="ECO:0000256" key="2">
    <source>
        <dbReference type="ARBA" id="ARBA00005300"/>
    </source>
</evidence>
<name>A0A0B7KKJ5_BIOOC</name>
<evidence type="ECO:0000256" key="6">
    <source>
        <dbReference type="ARBA" id="ARBA00022759"/>
    </source>
</evidence>
<keyword evidence="4" id="KW-0540">Nuclease</keyword>
<dbReference type="GO" id="GO:0043137">
    <property type="term" value="P:DNA replication, removal of RNA primer"/>
    <property type="evidence" value="ECO:0007669"/>
    <property type="project" value="TreeGrafter"/>
</dbReference>
<evidence type="ECO:0000256" key="8">
    <source>
        <dbReference type="SAM" id="MobiDB-lite"/>
    </source>
</evidence>
<dbReference type="PROSITE" id="PS50879">
    <property type="entry name" value="RNASE_H_1"/>
    <property type="match status" value="1"/>
</dbReference>
<reference evidence="10" key="1">
    <citation type="submission" date="2015-01" db="EMBL/GenBank/DDBJ databases">
        <authorList>
            <person name="Durling Mikael"/>
        </authorList>
    </citation>
    <scope>NUCLEOTIDE SEQUENCE</scope>
</reference>
<dbReference type="SUPFAM" id="SSF53098">
    <property type="entry name" value="Ribonuclease H-like"/>
    <property type="match status" value="1"/>
</dbReference>
<dbReference type="PANTHER" id="PTHR10642:SF26">
    <property type="entry name" value="RIBONUCLEASE H1"/>
    <property type="match status" value="1"/>
</dbReference>
<dbReference type="InterPro" id="IPR002156">
    <property type="entry name" value="RNaseH_domain"/>
</dbReference>